<protein>
    <submittedName>
        <fullName evidence="1">Uncharacterized protein</fullName>
    </submittedName>
</protein>
<evidence type="ECO:0000313" key="2">
    <source>
        <dbReference type="Proteomes" id="UP000627464"/>
    </source>
</evidence>
<gene>
    <name evidence="1" type="ORF">GCM10011328_31820</name>
</gene>
<dbReference type="EMBL" id="BMFZ01000009">
    <property type="protein sequence ID" value="GGA53877.1"/>
    <property type="molecule type" value="Genomic_DNA"/>
</dbReference>
<accession>A0ABQ1GZM9</accession>
<comment type="caution">
    <text evidence="1">The sequence shown here is derived from an EMBL/GenBank/DDBJ whole genome shotgun (WGS) entry which is preliminary data.</text>
</comment>
<evidence type="ECO:0000313" key="1">
    <source>
        <dbReference type="EMBL" id="GGA53877.1"/>
    </source>
</evidence>
<sequence length="52" mass="6181">MNFDQQEIFTTFEVFDRFITKTIDPAHLPAPVEKRVEEVMRPKAPVYTVRLE</sequence>
<reference evidence="2" key="1">
    <citation type="journal article" date="2019" name="Int. J. Syst. Evol. Microbiol.">
        <title>The Global Catalogue of Microorganisms (GCM) 10K type strain sequencing project: providing services to taxonomists for standard genome sequencing and annotation.</title>
        <authorList>
            <consortium name="The Broad Institute Genomics Platform"/>
            <consortium name="The Broad Institute Genome Sequencing Center for Infectious Disease"/>
            <person name="Wu L."/>
            <person name="Ma J."/>
        </authorList>
    </citation>
    <scope>NUCLEOTIDE SEQUENCE [LARGE SCALE GENOMIC DNA]</scope>
    <source>
        <strain evidence="2">CGMCC 1.12806</strain>
    </source>
</reference>
<name>A0ABQ1GZM9_9GAMM</name>
<proteinExistence type="predicted"/>
<organism evidence="1 2">
    <name type="scientific">Hafnia psychrotolerans</name>
    <dbReference type="NCBI Taxonomy" id="1477018"/>
    <lineage>
        <taxon>Bacteria</taxon>
        <taxon>Pseudomonadati</taxon>
        <taxon>Pseudomonadota</taxon>
        <taxon>Gammaproteobacteria</taxon>
        <taxon>Enterobacterales</taxon>
        <taxon>Hafniaceae</taxon>
        <taxon>Hafnia</taxon>
    </lineage>
</organism>
<keyword evidence="2" id="KW-1185">Reference proteome</keyword>
<dbReference type="Proteomes" id="UP000627464">
    <property type="component" value="Unassembled WGS sequence"/>
</dbReference>